<name>A0ACB0LH19_TRIPR</name>
<evidence type="ECO:0000313" key="1">
    <source>
        <dbReference type="EMBL" id="CAJ2668706.1"/>
    </source>
</evidence>
<dbReference type="Proteomes" id="UP001177021">
    <property type="component" value="Unassembled WGS sequence"/>
</dbReference>
<gene>
    <name evidence="1" type="ORF">MILVUS5_LOCUS33058</name>
</gene>
<reference evidence="1" key="1">
    <citation type="submission" date="2023-10" db="EMBL/GenBank/DDBJ databases">
        <authorList>
            <person name="Rodriguez Cubillos JULIANA M."/>
            <person name="De Vega J."/>
        </authorList>
    </citation>
    <scope>NUCLEOTIDE SEQUENCE</scope>
</reference>
<sequence>MIGRKPVVDTTIHVIHNSDSENTLSENPQIKTASATQSEPSPTSKLKTKTASKAKITTSSSMKKKSEAEKDKGKGKEIKLKDMIFEKKELRVPLDDDEDDEATAVEVGSKRKRPEFEKQEDWNTLVATMLEHSKNMLKESATEDLGNSSKEKSKDTENDPRSSQLDNIDKNVGRIRKDMLKMFEGRAPPFNHNHSPPRFRNPSTPPSSSLPLNLKPLRTLFPPYYGQPPPNPVEPSQNQNQTPSHLKPKTKKKKPFFSAPPRRSQRIRENFANQKTQSNVEKIFMDIESSDEEETDEEETFVPPSSKSYSNPSSKSSSEEAKSDSTIPTQTQTKKGKEKACETSFKPKQRVEKKKSLNAMFQDETPLFSSEAEEKIFQEKWRTKPVAPGRFFNFEALQSHPLEIKAYTDFQGWSSFLSLRETYYPRLIQAFYFKAKCDRENCTIRANVKGVEFELNPDIIADIFKIPNNGFRAYGKNWYSLAKTTFEEARIPIFTLESPKDSRKTSDLNFLPKVFHIMSQGNVMPRQGKYENLDDNEIMRSTVIKGVPPTSNSVFLPSSSSFICSSSSSTFS</sequence>
<keyword evidence="2" id="KW-1185">Reference proteome</keyword>
<organism evidence="1 2">
    <name type="scientific">Trifolium pratense</name>
    <name type="common">Red clover</name>
    <dbReference type="NCBI Taxonomy" id="57577"/>
    <lineage>
        <taxon>Eukaryota</taxon>
        <taxon>Viridiplantae</taxon>
        <taxon>Streptophyta</taxon>
        <taxon>Embryophyta</taxon>
        <taxon>Tracheophyta</taxon>
        <taxon>Spermatophyta</taxon>
        <taxon>Magnoliopsida</taxon>
        <taxon>eudicotyledons</taxon>
        <taxon>Gunneridae</taxon>
        <taxon>Pentapetalae</taxon>
        <taxon>rosids</taxon>
        <taxon>fabids</taxon>
        <taxon>Fabales</taxon>
        <taxon>Fabaceae</taxon>
        <taxon>Papilionoideae</taxon>
        <taxon>50 kb inversion clade</taxon>
        <taxon>NPAAA clade</taxon>
        <taxon>Hologalegina</taxon>
        <taxon>IRL clade</taxon>
        <taxon>Trifolieae</taxon>
        <taxon>Trifolium</taxon>
    </lineage>
</organism>
<protein>
    <submittedName>
        <fullName evidence="1">Uncharacterized protein</fullName>
    </submittedName>
</protein>
<evidence type="ECO:0000313" key="2">
    <source>
        <dbReference type="Proteomes" id="UP001177021"/>
    </source>
</evidence>
<dbReference type="EMBL" id="CASHSV030000513">
    <property type="protein sequence ID" value="CAJ2668706.1"/>
    <property type="molecule type" value="Genomic_DNA"/>
</dbReference>
<comment type="caution">
    <text evidence="1">The sequence shown here is derived from an EMBL/GenBank/DDBJ whole genome shotgun (WGS) entry which is preliminary data.</text>
</comment>
<proteinExistence type="predicted"/>
<accession>A0ACB0LH19</accession>